<evidence type="ECO:0000313" key="1">
    <source>
        <dbReference type="EMBL" id="OQR98003.1"/>
    </source>
</evidence>
<accession>A0A1V9ZJ35</accession>
<gene>
    <name evidence="1" type="ORF">THRCLA_21909</name>
</gene>
<dbReference type="STRING" id="74557.A0A1V9ZJ35"/>
<dbReference type="Proteomes" id="UP000243217">
    <property type="component" value="Unassembled WGS sequence"/>
</dbReference>
<dbReference type="InterPro" id="IPR011989">
    <property type="entry name" value="ARM-like"/>
</dbReference>
<proteinExistence type="predicted"/>
<dbReference type="InterPro" id="IPR016024">
    <property type="entry name" value="ARM-type_fold"/>
</dbReference>
<dbReference type="AlphaFoldDB" id="A0A1V9ZJ35"/>
<dbReference type="OrthoDB" id="7537227at2759"/>
<protein>
    <submittedName>
        <fullName evidence="1">Uncharacterized protein</fullName>
    </submittedName>
</protein>
<evidence type="ECO:0000313" key="2">
    <source>
        <dbReference type="Proteomes" id="UP000243217"/>
    </source>
</evidence>
<feature type="non-terminal residue" evidence="1">
    <location>
        <position position="198"/>
    </location>
</feature>
<name>A0A1V9ZJ35_9STRA</name>
<reference evidence="1 2" key="1">
    <citation type="journal article" date="2014" name="Genome Biol. Evol.">
        <title>The secreted proteins of Achlya hypogyna and Thraustotheca clavata identify the ancestral oomycete secretome and reveal gene acquisitions by horizontal gene transfer.</title>
        <authorList>
            <person name="Misner I."/>
            <person name="Blouin N."/>
            <person name="Leonard G."/>
            <person name="Richards T.A."/>
            <person name="Lane C.E."/>
        </authorList>
    </citation>
    <scope>NUCLEOTIDE SEQUENCE [LARGE SCALE GENOMIC DNA]</scope>
    <source>
        <strain evidence="1 2">ATCC 34112</strain>
    </source>
</reference>
<organism evidence="1 2">
    <name type="scientific">Thraustotheca clavata</name>
    <dbReference type="NCBI Taxonomy" id="74557"/>
    <lineage>
        <taxon>Eukaryota</taxon>
        <taxon>Sar</taxon>
        <taxon>Stramenopiles</taxon>
        <taxon>Oomycota</taxon>
        <taxon>Saprolegniomycetes</taxon>
        <taxon>Saprolegniales</taxon>
        <taxon>Achlyaceae</taxon>
        <taxon>Thraustotheca</taxon>
    </lineage>
</organism>
<sequence length="198" mass="21494">MAGIINELRQRGSVALSAVQRLVQSEYIETALAPALLEIVADNNTEIALRVPSFLALAKLCHNEDISLHPIDPLELALTASKQLKNNDIRMQAAASLTLTNLTLHEMALDVPVLQEVMTALECIEHEGIQRAVLGYIGNAAVTAEARQILINETNCIEQLSELIQAGRGEPVRSSAAFTIGNLLSGRDIHAQNMLREV</sequence>
<dbReference type="SUPFAM" id="SSF48371">
    <property type="entry name" value="ARM repeat"/>
    <property type="match status" value="1"/>
</dbReference>
<keyword evidence="2" id="KW-1185">Reference proteome</keyword>
<comment type="caution">
    <text evidence="1">The sequence shown here is derived from an EMBL/GenBank/DDBJ whole genome shotgun (WGS) entry which is preliminary data.</text>
</comment>
<dbReference type="EMBL" id="JNBS01001873">
    <property type="protein sequence ID" value="OQR98003.1"/>
    <property type="molecule type" value="Genomic_DNA"/>
</dbReference>
<dbReference type="Gene3D" id="1.25.10.10">
    <property type="entry name" value="Leucine-rich Repeat Variant"/>
    <property type="match status" value="1"/>
</dbReference>